<reference evidence="3" key="1">
    <citation type="submission" date="2020-09" db="EMBL/GenBank/DDBJ databases">
        <title>A novel bacterium of genus Bacillus, isolated from South China Sea.</title>
        <authorList>
            <person name="Huang H."/>
            <person name="Mo K."/>
            <person name="Hu Y."/>
        </authorList>
    </citation>
    <scope>NUCLEOTIDE SEQUENCE</scope>
    <source>
        <strain evidence="3">IB182487</strain>
    </source>
</reference>
<dbReference type="AlphaFoldDB" id="A0A926RXG2"/>
<evidence type="ECO:0000313" key="4">
    <source>
        <dbReference type="Proteomes" id="UP000626844"/>
    </source>
</evidence>
<sequence>MQKQQVWLPLLASAGIGAAAYYSMTRGQGLGKTVQQYVPLIAGMSGQGQQMPQSNQLQDQQMQQNNQVQSQQESQTQAAMNLMK</sequence>
<comment type="caution">
    <text evidence="3">The sequence shown here is derived from an EMBL/GenBank/DDBJ whole genome shotgun (WGS) entry which is preliminary data.</text>
</comment>
<name>A0A926RXG2_9BACI</name>
<keyword evidence="2" id="KW-1133">Transmembrane helix</keyword>
<keyword evidence="2" id="KW-0472">Membrane</keyword>
<proteinExistence type="predicted"/>
<evidence type="ECO:0000256" key="1">
    <source>
        <dbReference type="SAM" id="MobiDB-lite"/>
    </source>
</evidence>
<feature type="compositionally biased region" description="Low complexity" evidence="1">
    <location>
        <begin position="45"/>
        <end position="77"/>
    </location>
</feature>
<feature type="region of interest" description="Disordered" evidence="1">
    <location>
        <begin position="45"/>
        <end position="84"/>
    </location>
</feature>
<dbReference type="RefSeq" id="WP_191158240.1">
    <property type="nucleotide sequence ID" value="NZ_JACXAI010000011.1"/>
</dbReference>
<keyword evidence="2" id="KW-0812">Transmembrane</keyword>
<gene>
    <name evidence="3" type="ORF">IC621_10425</name>
</gene>
<accession>A0A926RXG2</accession>
<protein>
    <submittedName>
        <fullName evidence="3">Uncharacterized protein</fullName>
    </submittedName>
</protein>
<dbReference type="Proteomes" id="UP000626844">
    <property type="component" value="Unassembled WGS sequence"/>
</dbReference>
<evidence type="ECO:0000256" key="2">
    <source>
        <dbReference type="SAM" id="Phobius"/>
    </source>
</evidence>
<keyword evidence="4" id="KW-1185">Reference proteome</keyword>
<dbReference type="EMBL" id="JACXAI010000011">
    <property type="protein sequence ID" value="MBD1380645.1"/>
    <property type="molecule type" value="Genomic_DNA"/>
</dbReference>
<evidence type="ECO:0000313" key="3">
    <source>
        <dbReference type="EMBL" id="MBD1380645.1"/>
    </source>
</evidence>
<organism evidence="3 4">
    <name type="scientific">Metabacillus arenae</name>
    <dbReference type="NCBI Taxonomy" id="2771434"/>
    <lineage>
        <taxon>Bacteria</taxon>
        <taxon>Bacillati</taxon>
        <taxon>Bacillota</taxon>
        <taxon>Bacilli</taxon>
        <taxon>Bacillales</taxon>
        <taxon>Bacillaceae</taxon>
        <taxon>Metabacillus</taxon>
    </lineage>
</organism>
<feature type="transmembrane region" description="Helical" evidence="2">
    <location>
        <begin position="6"/>
        <end position="24"/>
    </location>
</feature>